<dbReference type="InterPro" id="IPR002204">
    <property type="entry name" value="3-OH-isobutyrate_DH-rel_CS"/>
</dbReference>
<dbReference type="Proteomes" id="UP000547879">
    <property type="component" value="Unassembled WGS sequence"/>
</dbReference>
<dbReference type="InterPro" id="IPR006115">
    <property type="entry name" value="6PGDH_NADP-bd"/>
</dbReference>
<dbReference type="Pfam" id="PF14833">
    <property type="entry name" value="NAD_binding_11"/>
    <property type="match status" value="1"/>
</dbReference>
<feature type="domain" description="3-hydroxyisobutyrate dehydrogenase-like NAD-binding" evidence="4">
    <location>
        <begin position="162"/>
        <end position="281"/>
    </location>
</feature>
<dbReference type="GO" id="GO:0016054">
    <property type="term" value="P:organic acid catabolic process"/>
    <property type="evidence" value="ECO:0007669"/>
    <property type="project" value="UniProtKB-ARBA"/>
</dbReference>
<dbReference type="GO" id="GO:0008442">
    <property type="term" value="F:3-hydroxyisobutyrate dehydrogenase activity"/>
    <property type="evidence" value="ECO:0007669"/>
    <property type="project" value="UniProtKB-EC"/>
</dbReference>
<feature type="compositionally biased region" description="Basic and acidic residues" evidence="2">
    <location>
        <begin position="381"/>
        <end position="398"/>
    </location>
</feature>
<dbReference type="InterPro" id="IPR051265">
    <property type="entry name" value="HIBADH-related_NP60_sf"/>
</dbReference>
<dbReference type="Pfam" id="PF10262">
    <property type="entry name" value="Rdx"/>
    <property type="match status" value="1"/>
</dbReference>
<protein>
    <submittedName>
        <fullName evidence="5">3-hydroxyisobutyrate dehydrogenase</fullName>
        <ecNumber evidence="5">1.1.1.31</ecNumber>
    </submittedName>
</protein>
<evidence type="ECO:0000259" key="4">
    <source>
        <dbReference type="Pfam" id="PF14833"/>
    </source>
</evidence>
<dbReference type="GO" id="GO:0051287">
    <property type="term" value="F:NAD binding"/>
    <property type="evidence" value="ECO:0007669"/>
    <property type="project" value="InterPro"/>
</dbReference>
<dbReference type="InterPro" id="IPR036291">
    <property type="entry name" value="NAD(P)-bd_dom_sf"/>
</dbReference>
<dbReference type="Gene3D" id="3.40.30.10">
    <property type="entry name" value="Glutaredoxin"/>
    <property type="match status" value="1"/>
</dbReference>
<accession>A0A7X0D067</accession>
<sequence length="404" mass="42777">MTKPRIGIIGLGRMGRAMAARLASCGFEITGWSRSGVPDDFPETATATADIAGLVETSDIIILALLDDAAVHAMAERLEAMDLSGKLIVDTSTVSPLTLRSHQAAMELKGGRLLDAPISGGPETLTAGKAGFYIGGSEDDYRRVLPVAEVLSDRIHHIGALGHGAASKLINNMMLTGLWESLKEALQLGARAGLARDKMIEVLSGSPAASPAMKGRLPVVLGETDHVGFPVSGVVKDVSVVRDYAAHLDVAIPAMKAALASFESAARAGYAEADLATMVKLALDEATADHSAGPAVTPHRKPHITILYCTQCNWLLRAGWMAQELLQTFGDSLGEVGLIPGTGGAFEIRLDGALIWERKRDGGFPGPKELKQRVRDVIEPERDLGHLDRHGVEKEPKTDVPTVG</sequence>
<dbReference type="InterPro" id="IPR036249">
    <property type="entry name" value="Thioredoxin-like_sf"/>
</dbReference>
<name>A0A7X0D067_9HYPH</name>
<dbReference type="Pfam" id="PF03446">
    <property type="entry name" value="NAD_binding_2"/>
    <property type="match status" value="1"/>
</dbReference>
<dbReference type="PROSITE" id="PS00895">
    <property type="entry name" value="3_HYDROXYISOBUT_DH"/>
    <property type="match status" value="1"/>
</dbReference>
<evidence type="ECO:0000313" key="5">
    <source>
        <dbReference type="EMBL" id="MBB6163092.1"/>
    </source>
</evidence>
<evidence type="ECO:0000256" key="2">
    <source>
        <dbReference type="SAM" id="MobiDB-lite"/>
    </source>
</evidence>
<gene>
    <name evidence="5" type="ORF">HNQ72_002910</name>
</gene>
<keyword evidence="1" id="KW-0676">Redox-active center</keyword>
<keyword evidence="6" id="KW-1185">Reference proteome</keyword>
<dbReference type="SUPFAM" id="SSF51735">
    <property type="entry name" value="NAD(P)-binding Rossmann-fold domains"/>
    <property type="match status" value="1"/>
</dbReference>
<comment type="caution">
    <text evidence="5">The sequence shown here is derived from an EMBL/GenBank/DDBJ whole genome shotgun (WGS) entry which is preliminary data.</text>
</comment>
<dbReference type="InterPro" id="IPR013328">
    <property type="entry name" value="6PGD_dom2"/>
</dbReference>
<organism evidence="5 6">
    <name type="scientific">Rhizobium wenxiniae</name>
    <dbReference type="NCBI Taxonomy" id="1737357"/>
    <lineage>
        <taxon>Bacteria</taxon>
        <taxon>Pseudomonadati</taxon>
        <taxon>Pseudomonadota</taxon>
        <taxon>Alphaproteobacteria</taxon>
        <taxon>Hyphomicrobiales</taxon>
        <taxon>Rhizobiaceae</taxon>
        <taxon>Rhizobium/Agrobacterium group</taxon>
        <taxon>Rhizobium</taxon>
    </lineage>
</organism>
<dbReference type="Gene3D" id="3.40.50.720">
    <property type="entry name" value="NAD(P)-binding Rossmann-like Domain"/>
    <property type="match status" value="1"/>
</dbReference>
<feature type="domain" description="6-phosphogluconate dehydrogenase NADP-binding" evidence="3">
    <location>
        <begin position="5"/>
        <end position="159"/>
    </location>
</feature>
<dbReference type="AlphaFoldDB" id="A0A7X0D067"/>
<evidence type="ECO:0000256" key="1">
    <source>
        <dbReference type="ARBA" id="ARBA00023284"/>
    </source>
</evidence>
<dbReference type="GO" id="GO:0050661">
    <property type="term" value="F:NADP binding"/>
    <property type="evidence" value="ECO:0007669"/>
    <property type="project" value="InterPro"/>
</dbReference>
<dbReference type="EMBL" id="JACHEG010000002">
    <property type="protein sequence ID" value="MBB6163092.1"/>
    <property type="molecule type" value="Genomic_DNA"/>
</dbReference>
<keyword evidence="5" id="KW-0560">Oxidoreductase</keyword>
<dbReference type="PANTHER" id="PTHR43580">
    <property type="entry name" value="OXIDOREDUCTASE GLYR1-RELATED"/>
    <property type="match status" value="1"/>
</dbReference>
<evidence type="ECO:0000259" key="3">
    <source>
        <dbReference type="Pfam" id="PF03446"/>
    </source>
</evidence>
<feature type="region of interest" description="Disordered" evidence="2">
    <location>
        <begin position="381"/>
        <end position="404"/>
    </location>
</feature>
<reference evidence="5 6" key="1">
    <citation type="submission" date="2020-08" db="EMBL/GenBank/DDBJ databases">
        <title>Genomic Encyclopedia of Type Strains, Phase IV (KMG-IV): sequencing the most valuable type-strain genomes for metagenomic binning, comparative biology and taxonomic classification.</title>
        <authorList>
            <person name="Goeker M."/>
        </authorList>
    </citation>
    <scope>NUCLEOTIDE SEQUENCE [LARGE SCALE GENOMIC DNA]</scope>
    <source>
        <strain evidence="5 6">DSM 100734</strain>
    </source>
</reference>
<dbReference type="InterPro" id="IPR008927">
    <property type="entry name" value="6-PGluconate_DH-like_C_sf"/>
</dbReference>
<dbReference type="InterPro" id="IPR011893">
    <property type="entry name" value="Selenoprotein_Rdx-typ"/>
</dbReference>
<dbReference type="InterPro" id="IPR029154">
    <property type="entry name" value="HIBADH-like_NADP-bd"/>
</dbReference>
<proteinExistence type="predicted"/>
<dbReference type="PANTHER" id="PTHR43580:SF2">
    <property type="entry name" value="CYTOKINE-LIKE NUCLEAR FACTOR N-PAC"/>
    <property type="match status" value="1"/>
</dbReference>
<evidence type="ECO:0000313" key="6">
    <source>
        <dbReference type="Proteomes" id="UP000547879"/>
    </source>
</evidence>
<dbReference type="SUPFAM" id="SSF52833">
    <property type="entry name" value="Thioredoxin-like"/>
    <property type="match status" value="1"/>
</dbReference>
<dbReference type="SUPFAM" id="SSF48179">
    <property type="entry name" value="6-phosphogluconate dehydrogenase C-terminal domain-like"/>
    <property type="match status" value="1"/>
</dbReference>
<dbReference type="Gene3D" id="1.10.1040.10">
    <property type="entry name" value="N-(1-d-carboxylethyl)-l-norvaline Dehydrogenase, domain 2"/>
    <property type="match status" value="1"/>
</dbReference>
<dbReference type="EC" id="1.1.1.31" evidence="5"/>
<dbReference type="NCBIfam" id="TIGR02174">
    <property type="entry name" value="CXXU_selWTH"/>
    <property type="match status" value="1"/>
</dbReference>